<comment type="subcellular location">
    <subcellularLocation>
        <location evidence="1">Membrane</location>
        <topology evidence="1">Multi-pass membrane protein</topology>
    </subcellularLocation>
</comment>
<evidence type="ECO:0000256" key="3">
    <source>
        <dbReference type="ARBA" id="ARBA00022692"/>
    </source>
</evidence>
<reference evidence="8 9" key="1">
    <citation type="journal article" date="2006" name="Science">
        <title>Phytophthora genome sequences uncover evolutionary origins and mechanisms of pathogenesis.</title>
        <authorList>
            <person name="Tyler B.M."/>
            <person name="Tripathy S."/>
            <person name="Zhang X."/>
            <person name="Dehal P."/>
            <person name="Jiang R.H."/>
            <person name="Aerts A."/>
            <person name="Arredondo F.D."/>
            <person name="Baxter L."/>
            <person name="Bensasson D."/>
            <person name="Beynon J.L."/>
            <person name="Chapman J."/>
            <person name="Damasceno C.M."/>
            <person name="Dorrance A.E."/>
            <person name="Dou D."/>
            <person name="Dickerman A.W."/>
            <person name="Dubchak I.L."/>
            <person name="Garbelotto M."/>
            <person name="Gijzen M."/>
            <person name="Gordon S.G."/>
            <person name="Govers F."/>
            <person name="Grunwald N.J."/>
            <person name="Huang W."/>
            <person name="Ivors K.L."/>
            <person name="Jones R.W."/>
            <person name="Kamoun S."/>
            <person name="Krampis K."/>
            <person name="Lamour K.H."/>
            <person name="Lee M.K."/>
            <person name="McDonald W.H."/>
            <person name="Medina M."/>
            <person name="Meijer H.J."/>
            <person name="Nordberg E.K."/>
            <person name="Maclean D.J."/>
            <person name="Ospina-Giraldo M.D."/>
            <person name="Morris P.F."/>
            <person name="Phuntumart V."/>
            <person name="Putnam N.H."/>
            <person name="Rash S."/>
            <person name="Rose J.K."/>
            <person name="Sakihama Y."/>
            <person name="Salamov A.A."/>
            <person name="Savidor A."/>
            <person name="Scheuring C.F."/>
            <person name="Smith B.M."/>
            <person name="Sobral B.W."/>
            <person name="Terry A."/>
            <person name="Torto-Alalibo T.A."/>
            <person name="Win J."/>
            <person name="Xu Z."/>
            <person name="Zhang H."/>
            <person name="Grigoriev I.V."/>
            <person name="Rokhsar D.S."/>
            <person name="Boore J.L."/>
        </authorList>
    </citation>
    <scope>NUCLEOTIDE SEQUENCE [LARGE SCALE GENOMIC DNA]</scope>
    <source>
        <strain evidence="8 9">P6497</strain>
    </source>
</reference>
<name>G4YTZ6_PHYSP</name>
<dbReference type="InterPro" id="IPR012446">
    <property type="entry name" value="CRAC_channel"/>
</dbReference>
<dbReference type="RefSeq" id="XP_009518362.1">
    <property type="nucleotide sequence ID" value="XM_009520067.1"/>
</dbReference>
<evidence type="ECO:0000256" key="4">
    <source>
        <dbReference type="ARBA" id="ARBA00022989"/>
    </source>
</evidence>
<keyword evidence="4 7" id="KW-1133">Transmembrane helix</keyword>
<feature type="transmembrane region" description="Helical" evidence="7">
    <location>
        <begin position="174"/>
        <end position="192"/>
    </location>
</feature>
<dbReference type="Pfam" id="PF07856">
    <property type="entry name" value="Orai-1"/>
    <property type="match status" value="1"/>
</dbReference>
<sequence length="309" mass="34200">MASSVVSALFGSYDLRNAKQWRDEDMAFREQEVQWLNDDIVRAHQWRVADMERSLRREKLQSEHVVCEARAEQLSTVSEQCTLLCGFVVSAMCNVGVPEDVHSYALFLYTVPGTAVCVAMLICAVMCTNLQLAVTRYAAHSLEDSVRLLDVGQLEWESPFSAWWLRRCEREQMAAYKFLLIGVALFFLYLGAVSWIQFYMSTGTSLSISTLSLVGFLVWQLRIASKWRYLLTPPSSSSGSVAASTSSASVSGSGRASMLSQSYLSMPRSPASLTLRKSMVEPNAAASIPASASSFTKSITPSESLNMQM</sequence>
<dbReference type="InParanoid" id="G4YTZ6"/>
<feature type="transmembrane region" description="Helical" evidence="7">
    <location>
        <begin position="198"/>
        <end position="219"/>
    </location>
</feature>
<proteinExistence type="inferred from homology"/>
<dbReference type="EMBL" id="JH159152">
    <property type="protein sequence ID" value="EGZ23074.1"/>
    <property type="molecule type" value="Genomic_DNA"/>
</dbReference>
<accession>G4YTZ6</accession>
<feature type="transmembrane region" description="Helical" evidence="7">
    <location>
        <begin position="106"/>
        <end position="127"/>
    </location>
</feature>
<evidence type="ECO:0000313" key="8">
    <source>
        <dbReference type="EMBL" id="EGZ23074.1"/>
    </source>
</evidence>
<dbReference type="AlphaFoldDB" id="G4YTZ6"/>
<comment type="similarity">
    <text evidence="2">Belongs to the Orai family.</text>
</comment>
<feature type="region of interest" description="Disordered" evidence="6">
    <location>
        <begin position="233"/>
        <end position="254"/>
    </location>
</feature>
<dbReference type="Proteomes" id="UP000002640">
    <property type="component" value="Unassembled WGS sequence"/>
</dbReference>
<dbReference type="GO" id="GO:0016020">
    <property type="term" value="C:membrane"/>
    <property type="evidence" value="ECO:0007669"/>
    <property type="project" value="UniProtKB-SubCell"/>
</dbReference>
<keyword evidence="9" id="KW-1185">Reference proteome</keyword>
<evidence type="ECO:0000256" key="1">
    <source>
        <dbReference type="ARBA" id="ARBA00004141"/>
    </source>
</evidence>
<dbReference type="InterPro" id="IPR038350">
    <property type="entry name" value="Orai_sf"/>
</dbReference>
<evidence type="ECO:0000313" key="9">
    <source>
        <dbReference type="Proteomes" id="UP000002640"/>
    </source>
</evidence>
<protein>
    <recommendedName>
        <fullName evidence="10">Calcium release-activated calcium channel protein 1</fullName>
    </recommendedName>
</protein>
<keyword evidence="5 7" id="KW-0472">Membrane</keyword>
<dbReference type="GeneID" id="20655973"/>
<feature type="compositionally biased region" description="Low complexity" evidence="6">
    <location>
        <begin position="235"/>
        <end position="254"/>
    </location>
</feature>
<evidence type="ECO:0000256" key="6">
    <source>
        <dbReference type="SAM" id="MobiDB-lite"/>
    </source>
</evidence>
<dbReference type="Gene3D" id="1.20.140.140">
    <property type="entry name" value="Calcium release-activated calcium channel protein Orai"/>
    <property type="match status" value="1"/>
</dbReference>
<dbReference type="KEGG" id="psoj:PHYSODRAFT_486152"/>
<keyword evidence="3 7" id="KW-0812">Transmembrane</keyword>
<evidence type="ECO:0000256" key="7">
    <source>
        <dbReference type="SAM" id="Phobius"/>
    </source>
</evidence>
<gene>
    <name evidence="8" type="ORF">PHYSODRAFT_486152</name>
</gene>
<organism evidence="8 9">
    <name type="scientific">Phytophthora sojae (strain P6497)</name>
    <name type="common">Soybean stem and root rot agent</name>
    <name type="synonym">Phytophthora megasperma f. sp. glycines</name>
    <dbReference type="NCBI Taxonomy" id="1094619"/>
    <lineage>
        <taxon>Eukaryota</taxon>
        <taxon>Sar</taxon>
        <taxon>Stramenopiles</taxon>
        <taxon>Oomycota</taxon>
        <taxon>Peronosporomycetes</taxon>
        <taxon>Peronosporales</taxon>
        <taxon>Peronosporaceae</taxon>
        <taxon>Phytophthora</taxon>
    </lineage>
</organism>
<evidence type="ECO:0000256" key="5">
    <source>
        <dbReference type="ARBA" id="ARBA00023136"/>
    </source>
</evidence>
<evidence type="ECO:0008006" key="10">
    <source>
        <dbReference type="Google" id="ProtNLM"/>
    </source>
</evidence>
<evidence type="ECO:0000256" key="2">
    <source>
        <dbReference type="ARBA" id="ARBA00008062"/>
    </source>
</evidence>